<organism evidence="2 3">
    <name type="scientific">Pelobates cultripes</name>
    <name type="common">Western spadefoot toad</name>
    <dbReference type="NCBI Taxonomy" id="61616"/>
    <lineage>
        <taxon>Eukaryota</taxon>
        <taxon>Metazoa</taxon>
        <taxon>Chordata</taxon>
        <taxon>Craniata</taxon>
        <taxon>Vertebrata</taxon>
        <taxon>Euteleostomi</taxon>
        <taxon>Amphibia</taxon>
        <taxon>Batrachia</taxon>
        <taxon>Anura</taxon>
        <taxon>Pelobatoidea</taxon>
        <taxon>Pelobatidae</taxon>
        <taxon>Pelobates</taxon>
    </lineage>
</organism>
<reference evidence="2" key="1">
    <citation type="submission" date="2022-03" db="EMBL/GenBank/DDBJ databases">
        <authorList>
            <person name="Alioto T."/>
            <person name="Alioto T."/>
            <person name="Gomez Garrido J."/>
        </authorList>
    </citation>
    <scope>NUCLEOTIDE SEQUENCE</scope>
</reference>
<dbReference type="EMBL" id="OW240919">
    <property type="protein sequence ID" value="CAH2311245.1"/>
    <property type="molecule type" value="Genomic_DNA"/>
</dbReference>
<accession>A0AAD1SVI5</accession>
<evidence type="ECO:0000313" key="2">
    <source>
        <dbReference type="EMBL" id="CAH2311245.1"/>
    </source>
</evidence>
<evidence type="ECO:0000313" key="3">
    <source>
        <dbReference type="Proteomes" id="UP001295444"/>
    </source>
</evidence>
<gene>
    <name evidence="2" type="ORF">PECUL_23A050453</name>
</gene>
<sequence length="59" mass="6039">MAPAAQFSRTAPANRTQGCDDVGGDSSFHFRVAEGGRVKRCVPAVAPSRPVRAPGGLSA</sequence>
<feature type="compositionally biased region" description="Polar residues" evidence="1">
    <location>
        <begin position="7"/>
        <end position="17"/>
    </location>
</feature>
<protein>
    <submittedName>
        <fullName evidence="2">Uncharacterized protein</fullName>
    </submittedName>
</protein>
<feature type="region of interest" description="Disordered" evidence="1">
    <location>
        <begin position="1"/>
        <end position="26"/>
    </location>
</feature>
<evidence type="ECO:0000256" key="1">
    <source>
        <dbReference type="SAM" id="MobiDB-lite"/>
    </source>
</evidence>
<name>A0AAD1SVI5_PELCU</name>
<proteinExistence type="predicted"/>
<keyword evidence="3" id="KW-1185">Reference proteome</keyword>
<dbReference type="AlphaFoldDB" id="A0AAD1SVI5"/>
<dbReference type="Proteomes" id="UP001295444">
    <property type="component" value="Chromosome 08"/>
</dbReference>